<dbReference type="AlphaFoldDB" id="A0A8H4ETW3"/>
<dbReference type="Proteomes" id="UP000439903">
    <property type="component" value="Unassembled WGS sequence"/>
</dbReference>
<accession>A0A8H4ETW3</accession>
<dbReference type="EMBL" id="WTPW01000063">
    <property type="protein sequence ID" value="KAF0552658.1"/>
    <property type="molecule type" value="Genomic_DNA"/>
</dbReference>
<gene>
    <name evidence="1" type="ORF">F8M41_021348</name>
</gene>
<name>A0A8H4ETW3_GIGMA</name>
<protein>
    <submittedName>
        <fullName evidence="1">Uncharacterized protein</fullName>
    </submittedName>
</protein>
<comment type="caution">
    <text evidence="1">The sequence shown here is derived from an EMBL/GenBank/DDBJ whole genome shotgun (WGS) entry which is preliminary data.</text>
</comment>
<organism evidence="1 2">
    <name type="scientific">Gigaspora margarita</name>
    <dbReference type="NCBI Taxonomy" id="4874"/>
    <lineage>
        <taxon>Eukaryota</taxon>
        <taxon>Fungi</taxon>
        <taxon>Fungi incertae sedis</taxon>
        <taxon>Mucoromycota</taxon>
        <taxon>Glomeromycotina</taxon>
        <taxon>Glomeromycetes</taxon>
        <taxon>Diversisporales</taxon>
        <taxon>Gigasporaceae</taxon>
        <taxon>Gigaspora</taxon>
    </lineage>
</organism>
<reference evidence="1 2" key="1">
    <citation type="journal article" date="2019" name="Environ. Microbiol.">
        <title>At the nexus of three kingdoms: the genome of the mycorrhizal fungus Gigaspora margarita provides insights into plant, endobacterial and fungal interactions.</title>
        <authorList>
            <person name="Venice F."/>
            <person name="Ghignone S."/>
            <person name="Salvioli di Fossalunga A."/>
            <person name="Amselem J."/>
            <person name="Novero M."/>
            <person name="Xianan X."/>
            <person name="Sedzielewska Toro K."/>
            <person name="Morin E."/>
            <person name="Lipzen A."/>
            <person name="Grigoriev I.V."/>
            <person name="Henrissat B."/>
            <person name="Martin F.M."/>
            <person name="Bonfante P."/>
        </authorList>
    </citation>
    <scope>NUCLEOTIDE SEQUENCE [LARGE SCALE GENOMIC DNA]</scope>
    <source>
        <strain evidence="1 2">BEG34</strain>
    </source>
</reference>
<sequence>MSQGSCNIKSQKYISCLSNPKWIKTKLSFSERFLFQAQKSGKIRPKKKRILIRTLNNRLIIAEENLSQQLTEHLQLSEPNSTSTLTHSISDFENAFSLLSLKDDIAR</sequence>
<proteinExistence type="predicted"/>
<evidence type="ECO:0000313" key="1">
    <source>
        <dbReference type="EMBL" id="KAF0552658.1"/>
    </source>
</evidence>
<evidence type="ECO:0000313" key="2">
    <source>
        <dbReference type="Proteomes" id="UP000439903"/>
    </source>
</evidence>
<keyword evidence="2" id="KW-1185">Reference proteome</keyword>